<dbReference type="Proteomes" id="UP000032254">
    <property type="component" value="Unassembled WGS sequence"/>
</dbReference>
<keyword evidence="7" id="KW-1185">Reference proteome</keyword>
<keyword evidence="4" id="KW-0067">ATP-binding</keyword>
<sequence>MTAERSAPVFELRDGSVRYGTGSVEAVSQVSVQLHRGEILGLVGESGCGKSTTARAMLGLVPLSGGTLLLHGEPVRRHDRRLRRSVQAIFQNPAASFNPKRSLLDSVAEPLRVHGHGTPAERRRRALAELDRVGITEQLAHRRPREVSGGQCQRAAIARATILRPEILVCDEPVSALDVSIQAQILELLAELRAEQGLAMLFISHDLGVVASLCDRTAVMYAGRVVEQGGALDIAHDPRHPYSVMLQDSVPSLDLAAARAPRVQPTPGAEDVDGRQLAGCRFATLCPSVTTACTTSSPPLRQIAPRHEVACVHPFPSTTPRVAAQPSNTV</sequence>
<dbReference type="InterPro" id="IPR003439">
    <property type="entry name" value="ABC_transporter-like_ATP-bd"/>
</dbReference>
<accession>A0A0D0WQW9</accession>
<dbReference type="PROSITE" id="PS50893">
    <property type="entry name" value="ABC_TRANSPORTER_2"/>
    <property type="match status" value="1"/>
</dbReference>
<evidence type="ECO:0000256" key="1">
    <source>
        <dbReference type="ARBA" id="ARBA00005417"/>
    </source>
</evidence>
<evidence type="ECO:0000313" key="7">
    <source>
        <dbReference type="Proteomes" id="UP000032254"/>
    </source>
</evidence>
<keyword evidence="2" id="KW-0813">Transport</keyword>
<comment type="similarity">
    <text evidence="1">Belongs to the ABC transporter superfamily.</text>
</comment>
<dbReference type="PATRIC" id="fig|47853.6.peg.5786"/>
<dbReference type="GO" id="GO:0015833">
    <property type="term" value="P:peptide transport"/>
    <property type="evidence" value="ECO:0007669"/>
    <property type="project" value="InterPro"/>
</dbReference>
<dbReference type="RefSeq" id="WP_043968329.1">
    <property type="nucleotide sequence ID" value="NZ_JBEZEN010000037.1"/>
</dbReference>
<reference evidence="6 7" key="1">
    <citation type="submission" date="2015-01" db="EMBL/GenBank/DDBJ databases">
        <title>Sequencing and annotation of Micromonospora carbonacea strain JXNU-1 genome.</title>
        <authorList>
            <person name="Long Z."/>
            <person name="Huang Y."/>
            <person name="Jiang Y."/>
        </authorList>
    </citation>
    <scope>NUCLEOTIDE SEQUENCE [LARGE SCALE GENOMIC DNA]</scope>
    <source>
        <strain evidence="6 7">JXNU-1</strain>
    </source>
</reference>
<dbReference type="GO" id="GO:0005524">
    <property type="term" value="F:ATP binding"/>
    <property type="evidence" value="ECO:0007669"/>
    <property type="project" value="UniProtKB-KW"/>
</dbReference>
<evidence type="ECO:0000259" key="5">
    <source>
        <dbReference type="PROSITE" id="PS50893"/>
    </source>
</evidence>
<dbReference type="GeneID" id="301307778"/>
<dbReference type="InterPro" id="IPR003593">
    <property type="entry name" value="AAA+_ATPase"/>
</dbReference>
<dbReference type="PANTHER" id="PTHR43776">
    <property type="entry name" value="TRANSPORT ATP-BINDING PROTEIN"/>
    <property type="match status" value="1"/>
</dbReference>
<dbReference type="PANTHER" id="PTHR43776:SF7">
    <property type="entry name" value="D,D-DIPEPTIDE TRANSPORT ATP-BINDING PROTEIN DDPF-RELATED"/>
    <property type="match status" value="1"/>
</dbReference>
<comment type="caution">
    <text evidence="6">The sequence shown here is derived from an EMBL/GenBank/DDBJ whole genome shotgun (WGS) entry which is preliminary data.</text>
</comment>
<dbReference type="Pfam" id="PF08352">
    <property type="entry name" value="oligo_HPY"/>
    <property type="match status" value="1"/>
</dbReference>
<dbReference type="NCBIfam" id="TIGR01727">
    <property type="entry name" value="oligo_HPY"/>
    <property type="match status" value="1"/>
</dbReference>
<dbReference type="PROSITE" id="PS00211">
    <property type="entry name" value="ABC_TRANSPORTER_1"/>
    <property type="match status" value="1"/>
</dbReference>
<evidence type="ECO:0000256" key="3">
    <source>
        <dbReference type="ARBA" id="ARBA00022741"/>
    </source>
</evidence>
<dbReference type="Gene3D" id="3.40.50.300">
    <property type="entry name" value="P-loop containing nucleotide triphosphate hydrolases"/>
    <property type="match status" value="1"/>
</dbReference>
<feature type="domain" description="ABC transporter" evidence="5">
    <location>
        <begin position="12"/>
        <end position="247"/>
    </location>
</feature>
<proteinExistence type="inferred from homology"/>
<keyword evidence="3" id="KW-0547">Nucleotide-binding</keyword>
<dbReference type="InterPro" id="IPR027417">
    <property type="entry name" value="P-loop_NTPase"/>
</dbReference>
<dbReference type="GO" id="GO:0016887">
    <property type="term" value="F:ATP hydrolysis activity"/>
    <property type="evidence" value="ECO:0007669"/>
    <property type="project" value="InterPro"/>
</dbReference>
<dbReference type="SMART" id="SM00382">
    <property type="entry name" value="AAA"/>
    <property type="match status" value="1"/>
</dbReference>
<dbReference type="GO" id="GO:0055085">
    <property type="term" value="P:transmembrane transport"/>
    <property type="evidence" value="ECO:0007669"/>
    <property type="project" value="UniProtKB-ARBA"/>
</dbReference>
<gene>
    <name evidence="6" type="ORF">TK50_27590</name>
</gene>
<protein>
    <recommendedName>
        <fullName evidence="5">ABC transporter domain-containing protein</fullName>
    </recommendedName>
</protein>
<dbReference type="InterPro" id="IPR013563">
    <property type="entry name" value="Oligopep_ABC_C"/>
</dbReference>
<dbReference type="InterPro" id="IPR050319">
    <property type="entry name" value="ABC_transp_ATP-bind"/>
</dbReference>
<organism evidence="6 7">
    <name type="scientific">Micromonospora haikouensis</name>
    <dbReference type="NCBI Taxonomy" id="686309"/>
    <lineage>
        <taxon>Bacteria</taxon>
        <taxon>Bacillati</taxon>
        <taxon>Actinomycetota</taxon>
        <taxon>Actinomycetes</taxon>
        <taxon>Micromonosporales</taxon>
        <taxon>Micromonosporaceae</taxon>
        <taxon>Micromonospora</taxon>
    </lineage>
</organism>
<dbReference type="EMBL" id="JXSX01000003">
    <property type="protein sequence ID" value="KIR61406.1"/>
    <property type="molecule type" value="Genomic_DNA"/>
</dbReference>
<dbReference type="Pfam" id="PF00005">
    <property type="entry name" value="ABC_tran"/>
    <property type="match status" value="1"/>
</dbReference>
<name>A0A0D0WQW9_9ACTN</name>
<dbReference type="AlphaFoldDB" id="A0A0D0WQW9"/>
<dbReference type="CDD" id="cd03257">
    <property type="entry name" value="ABC_NikE_OppD_transporters"/>
    <property type="match status" value="1"/>
</dbReference>
<evidence type="ECO:0000256" key="4">
    <source>
        <dbReference type="ARBA" id="ARBA00022840"/>
    </source>
</evidence>
<evidence type="ECO:0000256" key="2">
    <source>
        <dbReference type="ARBA" id="ARBA00022448"/>
    </source>
</evidence>
<dbReference type="OrthoDB" id="5357528at2"/>
<dbReference type="SUPFAM" id="SSF52540">
    <property type="entry name" value="P-loop containing nucleoside triphosphate hydrolases"/>
    <property type="match status" value="1"/>
</dbReference>
<evidence type="ECO:0000313" key="6">
    <source>
        <dbReference type="EMBL" id="KIR61406.1"/>
    </source>
</evidence>
<dbReference type="InterPro" id="IPR017871">
    <property type="entry name" value="ABC_transporter-like_CS"/>
</dbReference>